<dbReference type="EC" id="3.5.1.28" evidence="2"/>
<keyword evidence="7" id="KW-1185">Reference proteome</keyword>
<sequence length="533" mass="61037">MSYLKAVLRKDSETKINELEKLIFLGKKLKKNTTPDEKKLEILLERENKSSKKTEIKKIFNTTNSEYSINSVYTQNSSIIVNFNNKISKDYIKFFELHQGNIYKDVFDINGDFKDARPTVLKIDEIKKISIGQFKPKTLRIVLSDEKNLKTFYTIKDKQLIISIRDLSTKKVVKKSKEDSTTSNNYVDNENEIKSINTKDNTIEIEFNKNISKKDLSYVAYKNNGNFEDIFDLTGKFKYTKPIKLSIDGINRIIVSDKNSKTTRIRILDKKDLKVFYILNKRKLTIKISGITNNKKTKSLPYKNFISKTIVIDPGHGAHDPGAVGPGKKYEKVVTLKVAKYLYSILKKRGHKVYLTRNSDKFIKVGKRTDLALRKNADVFISIHANSVAKKNAHKVSGIETYYLSPAKTERAKRVAAKENKSDIRKMSNSTTQAFLSTLNSPKLRYSRLLSIDVQREMLASVGKKYKVNDKGSRPGPFWVLLDAPQASILVEVGYISHPIESKRLYSSSYQKLLAEGMANGIDAYFEFKSRFD</sequence>
<evidence type="ECO:0000256" key="1">
    <source>
        <dbReference type="ARBA" id="ARBA00001561"/>
    </source>
</evidence>
<dbReference type="PANTHER" id="PTHR30404:SF0">
    <property type="entry name" value="N-ACETYLMURAMOYL-L-ALANINE AMIDASE AMIC"/>
    <property type="match status" value="1"/>
</dbReference>
<evidence type="ECO:0000256" key="2">
    <source>
        <dbReference type="ARBA" id="ARBA00011901"/>
    </source>
</evidence>
<feature type="domain" description="MurNAc-LAA" evidence="4">
    <location>
        <begin position="369"/>
        <end position="523"/>
    </location>
</feature>
<comment type="caution">
    <text evidence="6">The sequence shown here is derived from an EMBL/GenBank/DDBJ whole genome shotgun (WGS) entry which is preliminary data.</text>
</comment>
<name>A0A6L4WVM4_9BACT</name>
<evidence type="ECO:0000313" key="5">
    <source>
        <dbReference type="EMBL" id="KAB7888365.1"/>
    </source>
</evidence>
<dbReference type="Proteomes" id="UP000472839">
    <property type="component" value="Unassembled WGS sequence"/>
</dbReference>
<dbReference type="Pfam" id="PF01520">
    <property type="entry name" value="Amidase_3"/>
    <property type="match status" value="1"/>
</dbReference>
<comment type="catalytic activity">
    <reaction evidence="1">
        <text>Hydrolyzes the link between N-acetylmuramoyl residues and L-amino acid residues in certain cell-wall glycopeptides.</text>
        <dbReference type="EC" id="3.5.1.28"/>
    </reaction>
</comment>
<evidence type="ECO:0000259" key="4">
    <source>
        <dbReference type="SMART" id="SM00646"/>
    </source>
</evidence>
<keyword evidence="3" id="KW-0378">Hydrolase</keyword>
<dbReference type="GO" id="GO:0009253">
    <property type="term" value="P:peptidoglycan catabolic process"/>
    <property type="evidence" value="ECO:0007669"/>
    <property type="project" value="InterPro"/>
</dbReference>
<dbReference type="Gene3D" id="3.40.630.40">
    <property type="entry name" value="Zn-dependent exopeptidases"/>
    <property type="match status" value="1"/>
</dbReference>
<dbReference type="InterPro" id="IPR050695">
    <property type="entry name" value="N-acetylmuramoyl_amidase_3"/>
</dbReference>
<dbReference type="EMBL" id="WFKJ01000051">
    <property type="protein sequence ID" value="KAB7888365.1"/>
    <property type="molecule type" value="Genomic_DNA"/>
</dbReference>
<dbReference type="SMART" id="SM00646">
    <property type="entry name" value="Ami_3"/>
    <property type="match status" value="1"/>
</dbReference>
<dbReference type="GO" id="GO:0030288">
    <property type="term" value="C:outer membrane-bounded periplasmic space"/>
    <property type="evidence" value="ECO:0007669"/>
    <property type="project" value="TreeGrafter"/>
</dbReference>
<dbReference type="InterPro" id="IPR002508">
    <property type="entry name" value="MurNAc-LAA_cat"/>
</dbReference>
<gene>
    <name evidence="5" type="ORF">GBG18_13120</name>
    <name evidence="6" type="ORF">GBG19_04720</name>
</gene>
<dbReference type="PANTHER" id="PTHR30404">
    <property type="entry name" value="N-ACETYLMURAMOYL-L-ALANINE AMIDASE"/>
    <property type="match status" value="1"/>
</dbReference>
<dbReference type="AlphaFoldDB" id="A0A6L4WVM4"/>
<evidence type="ECO:0000256" key="3">
    <source>
        <dbReference type="ARBA" id="ARBA00022801"/>
    </source>
</evidence>
<dbReference type="FunFam" id="3.40.630.40:FF:000005">
    <property type="entry name" value="N-acetylmuramoyl-L-alanine amidase (AmiA)"/>
    <property type="match status" value="1"/>
</dbReference>
<evidence type="ECO:0000313" key="7">
    <source>
        <dbReference type="Proteomes" id="UP000461010"/>
    </source>
</evidence>
<dbReference type="CDD" id="cd02696">
    <property type="entry name" value="MurNAc-LAA"/>
    <property type="match status" value="1"/>
</dbReference>
<evidence type="ECO:0000313" key="6">
    <source>
        <dbReference type="EMBL" id="KAB7889855.1"/>
    </source>
</evidence>
<evidence type="ECO:0000313" key="8">
    <source>
        <dbReference type="Proteomes" id="UP000472839"/>
    </source>
</evidence>
<dbReference type="RefSeq" id="WP_152191745.1">
    <property type="nucleotide sequence ID" value="NZ_WFKJ01000051.1"/>
</dbReference>
<protein>
    <recommendedName>
        <fullName evidence="2">N-acetylmuramoyl-L-alanine amidase</fullName>
        <ecNumber evidence="2">3.5.1.28</ecNumber>
    </recommendedName>
</protein>
<dbReference type="Proteomes" id="UP000461010">
    <property type="component" value="Unassembled WGS sequence"/>
</dbReference>
<accession>A0A6L4WVM4</accession>
<dbReference type="SUPFAM" id="SSF53187">
    <property type="entry name" value="Zn-dependent exopeptidases"/>
    <property type="match status" value="1"/>
</dbReference>
<reference evidence="7 8" key="1">
    <citation type="submission" date="2019-10" db="EMBL/GenBank/DDBJ databases">
        <title>Poseidonibacter ostreae sp. nov., isolated from the gut of the Ostrea denselamellosa.</title>
        <authorList>
            <person name="Choi A."/>
        </authorList>
    </citation>
    <scope>NUCLEOTIDE SEQUENCE [LARGE SCALE GENOMIC DNA]</scope>
    <source>
        <strain evidence="6 8">SJOD-M-33</strain>
        <strain evidence="5 7">SJOD-M-5</strain>
    </source>
</reference>
<proteinExistence type="predicted"/>
<dbReference type="EMBL" id="WFKK01000009">
    <property type="protein sequence ID" value="KAB7889855.1"/>
    <property type="molecule type" value="Genomic_DNA"/>
</dbReference>
<dbReference type="GO" id="GO:0008745">
    <property type="term" value="F:N-acetylmuramoyl-L-alanine amidase activity"/>
    <property type="evidence" value="ECO:0007669"/>
    <property type="project" value="UniProtKB-EC"/>
</dbReference>
<organism evidence="6 8">
    <name type="scientific">Poseidonibacter ostreae</name>
    <dbReference type="NCBI Taxonomy" id="2654171"/>
    <lineage>
        <taxon>Bacteria</taxon>
        <taxon>Pseudomonadati</taxon>
        <taxon>Campylobacterota</taxon>
        <taxon>Epsilonproteobacteria</taxon>
        <taxon>Campylobacterales</taxon>
        <taxon>Arcobacteraceae</taxon>
        <taxon>Poseidonibacter</taxon>
    </lineage>
</organism>